<name>A0A1M5CFJ0_9BACT</name>
<dbReference type="RefSeq" id="WP_139249707.1">
    <property type="nucleotide sequence ID" value="NZ_FQUM01000006.1"/>
</dbReference>
<sequence>MQKLLIFIVPKTMCLLPLFLLLSCATQRGMEDEPTVIRTFPANSSRLLQVEFLKGKAFNHPSFAVWIEDLEGNFLETLYVTNYVGKGWFRYGELTQGKWKDEPGNARRPATLPYWAHKRNIKAPDGLYVPSPETAVPDAVTSATPLGDFRLETATSLYGNRKFRVLLEINQPWDANKFWINSKYEGNVNYLGSLQPALVYAVIVNPDDKETEYFMNPIGHSHPTGADGKLYTDLTTLTTAKEIAQKIIVRFK</sequence>
<feature type="signal peptide" evidence="1">
    <location>
        <begin position="1"/>
        <end position="29"/>
    </location>
</feature>
<proteinExistence type="predicted"/>
<gene>
    <name evidence="2" type="ORF">SAMN05444274_106101</name>
</gene>
<evidence type="ECO:0008006" key="4">
    <source>
        <dbReference type="Google" id="ProtNLM"/>
    </source>
</evidence>
<keyword evidence="1" id="KW-0732">Signal</keyword>
<evidence type="ECO:0000256" key="1">
    <source>
        <dbReference type="SAM" id="SignalP"/>
    </source>
</evidence>
<dbReference type="Proteomes" id="UP000184164">
    <property type="component" value="Unassembled WGS sequence"/>
</dbReference>
<organism evidence="2 3">
    <name type="scientific">Mariniphaga anaerophila</name>
    <dbReference type="NCBI Taxonomy" id="1484053"/>
    <lineage>
        <taxon>Bacteria</taxon>
        <taxon>Pseudomonadati</taxon>
        <taxon>Bacteroidota</taxon>
        <taxon>Bacteroidia</taxon>
        <taxon>Marinilabiliales</taxon>
        <taxon>Prolixibacteraceae</taxon>
        <taxon>Mariniphaga</taxon>
    </lineage>
</organism>
<dbReference type="OrthoDB" id="1027826at2"/>
<evidence type="ECO:0000313" key="2">
    <source>
        <dbReference type="EMBL" id="SHF53471.1"/>
    </source>
</evidence>
<dbReference type="AlphaFoldDB" id="A0A1M5CFJ0"/>
<protein>
    <recommendedName>
        <fullName evidence="4">DUF2271 domain-containing protein</fullName>
    </recommendedName>
</protein>
<dbReference type="PROSITE" id="PS51257">
    <property type="entry name" value="PROKAR_LIPOPROTEIN"/>
    <property type="match status" value="1"/>
</dbReference>
<dbReference type="EMBL" id="FQUM01000006">
    <property type="protein sequence ID" value="SHF53471.1"/>
    <property type="molecule type" value="Genomic_DNA"/>
</dbReference>
<dbReference type="STRING" id="1484053.SAMN05444274_106101"/>
<accession>A0A1M5CFJ0</accession>
<reference evidence="2 3" key="1">
    <citation type="submission" date="2016-11" db="EMBL/GenBank/DDBJ databases">
        <authorList>
            <person name="Jaros S."/>
            <person name="Januszkiewicz K."/>
            <person name="Wedrychowicz H."/>
        </authorList>
    </citation>
    <scope>NUCLEOTIDE SEQUENCE [LARGE SCALE GENOMIC DNA]</scope>
    <source>
        <strain evidence="2 3">DSM 26910</strain>
    </source>
</reference>
<evidence type="ECO:0000313" key="3">
    <source>
        <dbReference type="Proteomes" id="UP000184164"/>
    </source>
</evidence>
<keyword evidence="3" id="KW-1185">Reference proteome</keyword>
<feature type="chain" id="PRO_5012951420" description="DUF2271 domain-containing protein" evidence="1">
    <location>
        <begin position="30"/>
        <end position="252"/>
    </location>
</feature>